<dbReference type="Gene3D" id="3.40.50.10490">
    <property type="entry name" value="Glucose-6-phosphate isomerase like protein, domain 1"/>
    <property type="match status" value="1"/>
</dbReference>
<dbReference type="InterPro" id="IPR001347">
    <property type="entry name" value="SIS_dom"/>
</dbReference>
<dbReference type="GO" id="GO:0005737">
    <property type="term" value="C:cytoplasm"/>
    <property type="evidence" value="ECO:0007669"/>
    <property type="project" value="UniProtKB-SubCell"/>
</dbReference>
<feature type="binding site" evidence="9">
    <location>
        <position position="66"/>
    </location>
    <ligand>
        <name>Zn(2+)</name>
        <dbReference type="ChEBI" id="CHEBI:29105"/>
    </ligand>
</feature>
<dbReference type="CDD" id="cd05006">
    <property type="entry name" value="SIS_GmhA"/>
    <property type="match status" value="1"/>
</dbReference>
<gene>
    <name evidence="9 11" type="primary">gmhA</name>
    <name evidence="11" type="ORF">BWX89_00523</name>
</gene>
<evidence type="ECO:0000256" key="5">
    <source>
        <dbReference type="ARBA" id="ARBA00022723"/>
    </source>
</evidence>
<keyword evidence="4 9" id="KW-0963">Cytoplasm</keyword>
<dbReference type="InterPro" id="IPR004515">
    <property type="entry name" value="Phosphoheptose_Isoase"/>
</dbReference>
<dbReference type="GO" id="GO:0008270">
    <property type="term" value="F:zinc ion binding"/>
    <property type="evidence" value="ECO:0007669"/>
    <property type="project" value="UniProtKB-UniRule"/>
</dbReference>
<keyword evidence="6 9" id="KW-0862">Zinc</keyword>
<dbReference type="GO" id="GO:0005975">
    <property type="term" value="P:carbohydrate metabolic process"/>
    <property type="evidence" value="ECO:0007669"/>
    <property type="project" value="UniProtKB-UniRule"/>
</dbReference>
<comment type="similarity">
    <text evidence="3 9">Belongs to the SIS family. GmhA subfamily.</text>
</comment>
<feature type="binding site" evidence="9">
    <location>
        <position position="70"/>
    </location>
    <ligand>
        <name>Zn(2+)</name>
        <dbReference type="ChEBI" id="CHEBI:29105"/>
    </ligand>
</feature>
<dbReference type="PANTHER" id="PTHR30390">
    <property type="entry name" value="SEDOHEPTULOSE 7-PHOSPHATE ISOMERASE / DNAA INITIATOR-ASSOCIATING FACTOR FOR REPLICATION INITIATION"/>
    <property type="match status" value="1"/>
</dbReference>
<feature type="binding site" evidence="9">
    <location>
        <position position="185"/>
    </location>
    <ligand>
        <name>Zn(2+)</name>
        <dbReference type="ChEBI" id="CHEBI:29105"/>
    </ligand>
</feature>
<name>A0A1V6CCB5_UNCT6</name>
<dbReference type="InterPro" id="IPR035461">
    <property type="entry name" value="GmhA/DiaA"/>
</dbReference>
<feature type="binding site" evidence="9">
    <location>
        <position position="177"/>
    </location>
    <ligand>
        <name>Zn(2+)</name>
        <dbReference type="ChEBI" id="CHEBI:29105"/>
    </ligand>
</feature>
<evidence type="ECO:0000256" key="3">
    <source>
        <dbReference type="ARBA" id="ARBA00009894"/>
    </source>
</evidence>
<comment type="cofactor">
    <cofactor evidence="9">
        <name>Zn(2+)</name>
        <dbReference type="ChEBI" id="CHEBI:29105"/>
    </cofactor>
    <text evidence="9">Binds 1 zinc ion per subunit.</text>
</comment>
<dbReference type="InterPro" id="IPR046348">
    <property type="entry name" value="SIS_dom_sf"/>
</dbReference>
<evidence type="ECO:0000256" key="9">
    <source>
        <dbReference type="HAMAP-Rule" id="MF_00067"/>
    </source>
</evidence>
<evidence type="ECO:0000256" key="1">
    <source>
        <dbReference type="ARBA" id="ARBA00000348"/>
    </source>
</evidence>
<dbReference type="Pfam" id="PF13580">
    <property type="entry name" value="SIS_2"/>
    <property type="match status" value="1"/>
</dbReference>
<dbReference type="EC" id="5.3.1.28" evidence="9"/>
<feature type="binding site" evidence="9">
    <location>
        <begin position="125"/>
        <end position="127"/>
    </location>
    <ligand>
        <name>substrate</name>
    </ligand>
</feature>
<reference evidence="11" key="1">
    <citation type="submission" date="2017-02" db="EMBL/GenBank/DDBJ databases">
        <title>Delving into the versatile metabolic prowess of the omnipresent phylum Bacteroidetes.</title>
        <authorList>
            <person name="Nobu M.K."/>
            <person name="Mei R."/>
            <person name="Narihiro T."/>
            <person name="Kuroda K."/>
            <person name="Liu W.-T."/>
        </authorList>
    </citation>
    <scope>NUCLEOTIDE SEQUENCE</scope>
    <source>
        <strain evidence="11">ADurb.Bin131</strain>
    </source>
</reference>
<dbReference type="UniPathway" id="UPA00041">
    <property type="reaction ID" value="UER00436"/>
</dbReference>
<dbReference type="PROSITE" id="PS51464">
    <property type="entry name" value="SIS"/>
    <property type="match status" value="1"/>
</dbReference>
<dbReference type="Proteomes" id="UP000485562">
    <property type="component" value="Unassembled WGS sequence"/>
</dbReference>
<keyword evidence="7 9" id="KW-0413">Isomerase</keyword>
<dbReference type="GO" id="GO:0097367">
    <property type="term" value="F:carbohydrate derivative binding"/>
    <property type="evidence" value="ECO:0007669"/>
    <property type="project" value="InterPro"/>
</dbReference>
<organism evidence="11">
    <name type="scientific">candidate division TA06 bacterium ADurb.Bin131</name>
    <dbReference type="NCBI Taxonomy" id="1852827"/>
    <lineage>
        <taxon>Bacteria</taxon>
        <taxon>Bacteria division TA06</taxon>
    </lineage>
</organism>
<comment type="pathway">
    <text evidence="9">Carbohydrate biosynthesis; D-glycero-D-manno-heptose 7-phosphate biosynthesis; D-glycero-alpha-D-manno-heptose 7-phosphate and D-glycero-beta-D-manno-heptose 7-phosphate from sedoheptulose 7-phosphate: step 1/1.</text>
</comment>
<comment type="miscellaneous">
    <text evidence="9">The reaction produces a racemic mixture of D-glycero-alpha-D-manno-heptose 7-phosphate and D-glycero-beta-D-manno-heptose 7-phosphate.</text>
</comment>
<dbReference type="EMBL" id="MWDQ01000040">
    <property type="protein sequence ID" value="OQB74444.1"/>
    <property type="molecule type" value="Genomic_DNA"/>
</dbReference>
<accession>A0A1V6CCB5</accession>
<proteinExistence type="inferred from homology"/>
<evidence type="ECO:0000259" key="10">
    <source>
        <dbReference type="PROSITE" id="PS51464"/>
    </source>
</evidence>
<evidence type="ECO:0000256" key="4">
    <source>
        <dbReference type="ARBA" id="ARBA00022490"/>
    </source>
</evidence>
<feature type="binding site" evidence="9">
    <location>
        <begin position="57"/>
        <end position="59"/>
    </location>
    <ligand>
        <name>substrate</name>
    </ligand>
</feature>
<evidence type="ECO:0000313" key="11">
    <source>
        <dbReference type="EMBL" id="OQB74444.1"/>
    </source>
</evidence>
<feature type="binding site" evidence="9">
    <location>
        <position position="130"/>
    </location>
    <ligand>
        <name>substrate</name>
    </ligand>
</feature>
<feature type="binding site" evidence="9">
    <location>
        <begin position="99"/>
        <end position="100"/>
    </location>
    <ligand>
        <name>substrate</name>
    </ligand>
</feature>
<comment type="subcellular location">
    <subcellularLocation>
        <location evidence="2 9">Cytoplasm</location>
    </subcellularLocation>
</comment>
<feature type="binding site" evidence="9">
    <location>
        <position position="70"/>
    </location>
    <ligand>
        <name>substrate</name>
    </ligand>
</feature>
<dbReference type="GO" id="GO:2001061">
    <property type="term" value="P:D-glycero-D-manno-heptose 7-phosphate biosynthetic process"/>
    <property type="evidence" value="ECO:0007669"/>
    <property type="project" value="UniProtKB-UniPathway"/>
</dbReference>
<feature type="domain" description="SIS" evidence="10">
    <location>
        <begin position="42"/>
        <end position="201"/>
    </location>
</feature>
<protein>
    <recommendedName>
        <fullName evidence="9">Phosphoheptose isomerase</fullName>
        <ecNumber evidence="9">5.3.1.28</ecNumber>
    </recommendedName>
    <alternativeName>
        <fullName evidence="9">Sedoheptulose 7-phosphate isomerase</fullName>
    </alternativeName>
</protein>
<feature type="binding site" evidence="9">
    <location>
        <position position="177"/>
    </location>
    <ligand>
        <name>substrate</name>
    </ligand>
</feature>
<comment type="catalytic activity">
    <reaction evidence="1 9">
        <text>2 D-sedoheptulose 7-phosphate = D-glycero-alpha-D-manno-heptose 7-phosphate + D-glycero-beta-D-manno-heptose 7-phosphate</text>
        <dbReference type="Rhea" id="RHEA:27489"/>
        <dbReference type="ChEBI" id="CHEBI:57483"/>
        <dbReference type="ChEBI" id="CHEBI:60203"/>
        <dbReference type="ChEBI" id="CHEBI:60204"/>
        <dbReference type="EC" id="5.3.1.28"/>
    </reaction>
</comment>
<dbReference type="PANTHER" id="PTHR30390:SF6">
    <property type="entry name" value="DNAA INITIATOR-ASSOCIATING PROTEIN DIAA"/>
    <property type="match status" value="1"/>
</dbReference>
<evidence type="ECO:0000256" key="2">
    <source>
        <dbReference type="ARBA" id="ARBA00004496"/>
    </source>
</evidence>
<keyword evidence="5 9" id="KW-0479">Metal-binding</keyword>
<comment type="caution">
    <text evidence="11">The sequence shown here is derived from an EMBL/GenBank/DDBJ whole genome shotgun (WGS) entry which is preliminary data.</text>
</comment>
<evidence type="ECO:0000256" key="8">
    <source>
        <dbReference type="ARBA" id="ARBA00023277"/>
    </source>
</evidence>
<comment type="function">
    <text evidence="9">Catalyzes the isomerization of sedoheptulose 7-phosphate in D-glycero-D-manno-heptose 7-phosphate.</text>
</comment>
<evidence type="ECO:0000256" key="6">
    <source>
        <dbReference type="ARBA" id="ARBA00022833"/>
    </source>
</evidence>
<sequence>MRQKNKMNKKLIEQIVLEHERIISILNEKNFQKKIEKICGMLEHAIMQDKKILVCGNGGSAADSQHIAGELVGRFQKERRPIACIALTTNTSILTSIGNDYSFDKIFSRQIEALGKRGDILLVFSTSGTSVNILEAAKTARDIGIKVISFTGIHIDFLSKISDICVSIPSESTPRIQEIHIILIHIICNIIEDRLFPHETKQD</sequence>
<dbReference type="InterPro" id="IPR050099">
    <property type="entry name" value="SIS_GmhA/DiaA_subfam"/>
</dbReference>
<dbReference type="HAMAP" id="MF_00067">
    <property type="entry name" value="GmhA"/>
    <property type="match status" value="1"/>
</dbReference>
<dbReference type="GO" id="GO:0008968">
    <property type="term" value="F:D-sedoheptulose 7-phosphate isomerase activity"/>
    <property type="evidence" value="ECO:0007669"/>
    <property type="project" value="UniProtKB-UniRule"/>
</dbReference>
<dbReference type="SUPFAM" id="SSF53697">
    <property type="entry name" value="SIS domain"/>
    <property type="match status" value="1"/>
</dbReference>
<dbReference type="AlphaFoldDB" id="A0A1V6CCB5"/>
<keyword evidence="8 9" id="KW-0119">Carbohydrate metabolism</keyword>
<evidence type="ECO:0000256" key="7">
    <source>
        <dbReference type="ARBA" id="ARBA00023235"/>
    </source>
</evidence>